<dbReference type="Gene3D" id="3.40.710.10">
    <property type="entry name" value="DD-peptidase/beta-lactamase superfamily"/>
    <property type="match status" value="1"/>
</dbReference>
<dbReference type="InterPro" id="IPR050789">
    <property type="entry name" value="Diverse_Enzym_Activities"/>
</dbReference>
<protein>
    <submittedName>
        <fullName evidence="3">Serine hydrolase domain-containing protein</fullName>
        <ecNumber evidence="3">3.-.-.-</ecNumber>
    </submittedName>
</protein>
<comment type="caution">
    <text evidence="3">The sequence shown here is derived from an EMBL/GenBank/DDBJ whole genome shotgun (WGS) entry which is preliminary data.</text>
</comment>
<dbReference type="EMBL" id="JBHSSW010000066">
    <property type="protein sequence ID" value="MFC6200179.1"/>
    <property type="molecule type" value="Genomic_DNA"/>
</dbReference>
<dbReference type="RefSeq" id="WP_377382237.1">
    <property type="nucleotide sequence ID" value="NZ_JBHSSW010000066.1"/>
</dbReference>
<keyword evidence="1" id="KW-0732">Signal</keyword>
<organism evidence="3 4">
    <name type="scientific">Ponticaulis profundi</name>
    <dbReference type="NCBI Taxonomy" id="2665222"/>
    <lineage>
        <taxon>Bacteria</taxon>
        <taxon>Pseudomonadati</taxon>
        <taxon>Pseudomonadota</taxon>
        <taxon>Alphaproteobacteria</taxon>
        <taxon>Hyphomonadales</taxon>
        <taxon>Hyphomonadaceae</taxon>
        <taxon>Ponticaulis</taxon>
    </lineage>
</organism>
<dbReference type="PANTHER" id="PTHR43283:SF7">
    <property type="entry name" value="BETA-LACTAMASE-RELATED DOMAIN-CONTAINING PROTEIN"/>
    <property type="match status" value="1"/>
</dbReference>
<dbReference type="InterPro" id="IPR012338">
    <property type="entry name" value="Beta-lactam/transpept-like"/>
</dbReference>
<evidence type="ECO:0000259" key="2">
    <source>
        <dbReference type="Pfam" id="PF00144"/>
    </source>
</evidence>
<accession>A0ABW1SG43</accession>
<feature type="signal peptide" evidence="1">
    <location>
        <begin position="1"/>
        <end position="23"/>
    </location>
</feature>
<dbReference type="GO" id="GO:0016787">
    <property type="term" value="F:hydrolase activity"/>
    <property type="evidence" value="ECO:0007669"/>
    <property type="project" value="UniProtKB-KW"/>
</dbReference>
<name>A0ABW1SG43_9PROT</name>
<evidence type="ECO:0000313" key="3">
    <source>
        <dbReference type="EMBL" id="MFC6200179.1"/>
    </source>
</evidence>
<dbReference type="EC" id="3.-.-.-" evidence="3"/>
<dbReference type="SUPFAM" id="SSF56601">
    <property type="entry name" value="beta-lactamase/transpeptidase-like"/>
    <property type="match status" value="1"/>
</dbReference>
<keyword evidence="3" id="KW-0378">Hydrolase</keyword>
<reference evidence="4" key="1">
    <citation type="journal article" date="2019" name="Int. J. Syst. Evol. Microbiol.">
        <title>The Global Catalogue of Microorganisms (GCM) 10K type strain sequencing project: providing services to taxonomists for standard genome sequencing and annotation.</title>
        <authorList>
            <consortium name="The Broad Institute Genomics Platform"/>
            <consortium name="The Broad Institute Genome Sequencing Center for Infectious Disease"/>
            <person name="Wu L."/>
            <person name="Ma J."/>
        </authorList>
    </citation>
    <scope>NUCLEOTIDE SEQUENCE [LARGE SCALE GENOMIC DNA]</scope>
    <source>
        <strain evidence="4">CGMCC-1.15741</strain>
    </source>
</reference>
<sequence>MKPFFLSTAILALTLAACETGTAVDEVDAKPQAEAQVAFTNATAMQGYDNLGLVKGAPKPLPEARGTLIANPQAVFADAIGYAADTNSYSLLVWWKGNLVLETYFDPYDQNVRPEPASMHKSLLGLVTAKAIADGFIESPDTPIGTFIDAWKDDPRGEITVRQLLTMSSGLAPLSYEGGEEAPARKFMAGTLNARATLLNMQLEEGAEPHFHYINTVSQLLMLTLEEAIGQPYAEYLSEQIWQPIGAEDAYVYYFEEDGFPRGYASFLATAKDWLRLGLLVKDNGAFGGEQIIDASVVKALKAPSELNPDYGWQIWRGETYEENRFYNDEKAGFSVYASAPYLADDLVYFDGFGGQRVITSETEDLVIVRLGDTRTDWDDAKLPNLVIGALHTLDAE</sequence>
<evidence type="ECO:0000256" key="1">
    <source>
        <dbReference type="SAM" id="SignalP"/>
    </source>
</evidence>
<proteinExistence type="predicted"/>
<gene>
    <name evidence="3" type="ORF">ACFQDM_19060</name>
</gene>
<keyword evidence="4" id="KW-1185">Reference proteome</keyword>
<dbReference type="InterPro" id="IPR001466">
    <property type="entry name" value="Beta-lactam-related"/>
</dbReference>
<dbReference type="PANTHER" id="PTHR43283">
    <property type="entry name" value="BETA-LACTAMASE-RELATED"/>
    <property type="match status" value="1"/>
</dbReference>
<feature type="chain" id="PRO_5047107856" evidence="1">
    <location>
        <begin position="24"/>
        <end position="397"/>
    </location>
</feature>
<dbReference type="PROSITE" id="PS51257">
    <property type="entry name" value="PROKAR_LIPOPROTEIN"/>
    <property type="match status" value="1"/>
</dbReference>
<feature type="domain" description="Beta-lactamase-related" evidence="2">
    <location>
        <begin position="86"/>
        <end position="376"/>
    </location>
</feature>
<dbReference type="Proteomes" id="UP001596303">
    <property type="component" value="Unassembled WGS sequence"/>
</dbReference>
<dbReference type="Pfam" id="PF00144">
    <property type="entry name" value="Beta-lactamase"/>
    <property type="match status" value="1"/>
</dbReference>
<evidence type="ECO:0000313" key="4">
    <source>
        <dbReference type="Proteomes" id="UP001596303"/>
    </source>
</evidence>